<dbReference type="InterPro" id="IPR011611">
    <property type="entry name" value="PfkB_dom"/>
</dbReference>
<keyword evidence="6 13" id="KW-0479">Metal-binding</keyword>
<keyword evidence="7 13" id="KW-0547">Nucleotide-binding</keyword>
<dbReference type="NCBIfam" id="TIGR02152">
    <property type="entry name" value="D_ribokin_bact"/>
    <property type="match status" value="1"/>
</dbReference>
<feature type="binding site" evidence="13">
    <location>
        <position position="254"/>
    </location>
    <ligand>
        <name>substrate</name>
    </ligand>
</feature>
<dbReference type="STRING" id="29529.SAMN04488122_5056"/>
<dbReference type="EMBL" id="FOJG01000002">
    <property type="protein sequence ID" value="SEW52717.1"/>
    <property type="molecule type" value="Genomic_DNA"/>
</dbReference>
<feature type="binding site" evidence="13">
    <location>
        <position position="186"/>
    </location>
    <ligand>
        <name>ATP</name>
        <dbReference type="ChEBI" id="CHEBI:30616"/>
    </ligand>
</feature>
<evidence type="ECO:0000256" key="6">
    <source>
        <dbReference type="ARBA" id="ARBA00022723"/>
    </source>
</evidence>
<evidence type="ECO:0000256" key="1">
    <source>
        <dbReference type="ARBA" id="ARBA00005380"/>
    </source>
</evidence>
<dbReference type="GO" id="GO:0004747">
    <property type="term" value="F:ribokinase activity"/>
    <property type="evidence" value="ECO:0007669"/>
    <property type="project" value="UniProtKB-UniRule"/>
</dbReference>
<dbReference type="PROSITE" id="PS00584">
    <property type="entry name" value="PFKB_KINASES_2"/>
    <property type="match status" value="1"/>
</dbReference>
<dbReference type="OrthoDB" id="9775849at2"/>
<dbReference type="RefSeq" id="WP_089899470.1">
    <property type="nucleotide sequence ID" value="NZ_FOJG01000002.1"/>
</dbReference>
<evidence type="ECO:0000256" key="4">
    <source>
        <dbReference type="ARBA" id="ARBA00022490"/>
    </source>
</evidence>
<keyword evidence="10 13" id="KW-0460">Magnesium</keyword>
<comment type="function">
    <text evidence="13">Catalyzes the phosphorylation of ribose at O-5 in a reaction requiring ATP and magnesium. The resulting D-ribose-5-phosphate can then be used either for sythesis of nucleotides, histidine, and tryptophan, or as a component of the pentose phosphate pathway.</text>
</comment>
<comment type="subcellular location">
    <subcellularLocation>
        <location evidence="13">Cytoplasm</location>
    </subcellularLocation>
</comment>
<evidence type="ECO:0000256" key="2">
    <source>
        <dbReference type="ARBA" id="ARBA00012035"/>
    </source>
</evidence>
<dbReference type="HAMAP" id="MF_01987">
    <property type="entry name" value="Ribokinase"/>
    <property type="match status" value="1"/>
</dbReference>
<evidence type="ECO:0000256" key="9">
    <source>
        <dbReference type="ARBA" id="ARBA00022840"/>
    </source>
</evidence>
<comment type="similarity">
    <text evidence="13">Belongs to the carbohydrate kinase PfkB family. Ribokinase subfamily.</text>
</comment>
<dbReference type="FunFam" id="3.40.1190.20:FF:000012">
    <property type="entry name" value="Ribokinase"/>
    <property type="match status" value="1"/>
</dbReference>
<dbReference type="GO" id="GO:0019303">
    <property type="term" value="P:D-ribose catabolic process"/>
    <property type="evidence" value="ECO:0007669"/>
    <property type="project" value="UniProtKB-UniRule"/>
</dbReference>
<evidence type="ECO:0000256" key="13">
    <source>
        <dbReference type="HAMAP-Rule" id="MF_01987"/>
    </source>
</evidence>
<keyword evidence="9 13" id="KW-0067">ATP-binding</keyword>
<keyword evidence="4 13" id="KW-0963">Cytoplasm</keyword>
<evidence type="ECO:0000313" key="15">
    <source>
        <dbReference type="EMBL" id="SEW52717.1"/>
    </source>
</evidence>
<evidence type="ECO:0000256" key="5">
    <source>
        <dbReference type="ARBA" id="ARBA00022679"/>
    </source>
</evidence>
<keyword evidence="8 13" id="KW-0418">Kinase</keyword>
<dbReference type="SUPFAM" id="SSF53613">
    <property type="entry name" value="Ribokinase-like"/>
    <property type="match status" value="1"/>
</dbReference>
<comment type="pathway">
    <text evidence="13">Carbohydrate metabolism; D-ribose degradation; D-ribose 5-phosphate from beta-D-ribopyranose: step 2/2.</text>
</comment>
<dbReference type="EC" id="2.7.1.15" evidence="2 13"/>
<feature type="binding site" evidence="13">
    <location>
        <position position="289"/>
    </location>
    <ligand>
        <name>K(+)</name>
        <dbReference type="ChEBI" id="CHEBI:29103"/>
    </ligand>
</feature>
<feature type="binding site" evidence="13">
    <location>
        <position position="287"/>
    </location>
    <ligand>
        <name>K(+)</name>
        <dbReference type="ChEBI" id="CHEBI:29103"/>
    </ligand>
</feature>
<dbReference type="PANTHER" id="PTHR10584">
    <property type="entry name" value="SUGAR KINASE"/>
    <property type="match status" value="1"/>
</dbReference>
<keyword evidence="11 13" id="KW-0630">Potassium</keyword>
<dbReference type="GO" id="GO:0005524">
    <property type="term" value="F:ATP binding"/>
    <property type="evidence" value="ECO:0007669"/>
    <property type="project" value="UniProtKB-UniRule"/>
</dbReference>
<dbReference type="NCBIfam" id="NF008353">
    <property type="entry name" value="PRK11142.1"/>
    <property type="match status" value="1"/>
</dbReference>
<evidence type="ECO:0000256" key="7">
    <source>
        <dbReference type="ARBA" id="ARBA00022741"/>
    </source>
</evidence>
<feature type="active site" description="Proton acceptor" evidence="13">
    <location>
        <position position="254"/>
    </location>
</feature>
<dbReference type="Proteomes" id="UP000199310">
    <property type="component" value="Unassembled WGS sequence"/>
</dbReference>
<comment type="cofactor">
    <cofactor evidence="13">
        <name>Mg(2+)</name>
        <dbReference type="ChEBI" id="CHEBI:18420"/>
    </cofactor>
    <text evidence="13">Requires a divalent cation, most likely magnesium in vivo, as an electrophilic catalyst to aid phosphoryl group transfer. It is the chelate of the metal and the nucleotide that is the actual substrate.</text>
</comment>
<protein>
    <recommendedName>
        <fullName evidence="3 13">Ribokinase</fullName>
        <shortName evidence="13">RK</shortName>
        <ecNumber evidence="2 13">2.7.1.15</ecNumber>
    </recommendedName>
</protein>
<evidence type="ECO:0000256" key="10">
    <source>
        <dbReference type="ARBA" id="ARBA00022842"/>
    </source>
</evidence>
<dbReference type="GO" id="GO:0005829">
    <property type="term" value="C:cytosol"/>
    <property type="evidence" value="ECO:0007669"/>
    <property type="project" value="TreeGrafter"/>
</dbReference>
<sequence length="313" mass="32496">MDIKKIVVVGSTNMDMVVKTSHIPVPGETVLGGSFFMNPGGKGANQAVTVARLGGDVHFISKVGNDVFGKQSSQLFEEEGINTFYVLSDDELPSGVALITVDEAGENSIVVASGANGNLYPDDLKDALSIIAGAGFLLMQLEIPMDTVRFVADYAASKGVSVILNPAPANTLSPGLLNCIDIITPNKKEAEMLSGIKVTNIESAKKAAKAIYGMGVKNVVVTMGPLGAVICQEGKILVIPAQKVEAVDTTAAGDVFNGALAVALSEGKTFPEAVQFASMAAAISVTRMGAQSSIPYRNEFIAVSSKIEGSINE</sequence>
<evidence type="ECO:0000256" key="8">
    <source>
        <dbReference type="ARBA" id="ARBA00022777"/>
    </source>
</evidence>
<organism evidence="15 16">
    <name type="scientific">Chitinophaga arvensicola</name>
    <dbReference type="NCBI Taxonomy" id="29529"/>
    <lineage>
        <taxon>Bacteria</taxon>
        <taxon>Pseudomonadati</taxon>
        <taxon>Bacteroidota</taxon>
        <taxon>Chitinophagia</taxon>
        <taxon>Chitinophagales</taxon>
        <taxon>Chitinophagaceae</taxon>
        <taxon>Chitinophaga</taxon>
    </lineage>
</organism>
<keyword evidence="5 13" id="KW-0808">Transferase</keyword>
<dbReference type="UniPathway" id="UPA00916">
    <property type="reaction ID" value="UER00889"/>
</dbReference>
<keyword evidence="16" id="KW-1185">Reference proteome</keyword>
<reference evidence="16" key="1">
    <citation type="submission" date="2016-10" db="EMBL/GenBank/DDBJ databases">
        <authorList>
            <person name="Varghese N."/>
            <person name="Submissions S."/>
        </authorList>
    </citation>
    <scope>NUCLEOTIDE SEQUENCE [LARGE SCALE GENOMIC DNA]</scope>
    <source>
        <strain evidence="16">DSM 3695</strain>
    </source>
</reference>
<comment type="activity regulation">
    <text evidence="13">Activated by a monovalent cation that binds near, but not in, the active site. The most likely occupant of the site in vivo is potassium. Ion binding induces a conformational change that may alter substrate affinity.</text>
</comment>
<feature type="binding site" evidence="13">
    <location>
        <position position="293"/>
    </location>
    <ligand>
        <name>K(+)</name>
        <dbReference type="ChEBI" id="CHEBI:29103"/>
    </ligand>
</feature>
<dbReference type="Pfam" id="PF00294">
    <property type="entry name" value="PfkB"/>
    <property type="match status" value="1"/>
</dbReference>
<feature type="binding site" evidence="13">
    <location>
        <position position="142"/>
    </location>
    <ligand>
        <name>substrate</name>
    </ligand>
</feature>
<dbReference type="Gene3D" id="3.40.1190.20">
    <property type="match status" value="1"/>
</dbReference>
<feature type="binding site" evidence="13">
    <location>
        <begin position="13"/>
        <end position="15"/>
    </location>
    <ligand>
        <name>substrate</name>
    </ligand>
</feature>
<comment type="subunit">
    <text evidence="13">Homodimer.</text>
</comment>
<gene>
    <name evidence="13" type="primary">rbsK</name>
    <name evidence="15" type="ORF">SAMN04488122_5056</name>
</gene>
<evidence type="ECO:0000259" key="14">
    <source>
        <dbReference type="Pfam" id="PF00294"/>
    </source>
</evidence>
<evidence type="ECO:0000256" key="3">
    <source>
        <dbReference type="ARBA" id="ARBA00016943"/>
    </source>
</evidence>
<evidence type="ECO:0000256" key="11">
    <source>
        <dbReference type="ARBA" id="ARBA00022958"/>
    </source>
</evidence>
<feature type="binding site" evidence="13">
    <location>
        <begin position="222"/>
        <end position="227"/>
    </location>
    <ligand>
        <name>ATP</name>
        <dbReference type="ChEBI" id="CHEBI:30616"/>
    </ligand>
</feature>
<name>A0A1I0S986_9BACT</name>
<dbReference type="PRINTS" id="PR00990">
    <property type="entry name" value="RIBOKINASE"/>
</dbReference>
<dbReference type="InterPro" id="IPR011877">
    <property type="entry name" value="Ribokinase"/>
</dbReference>
<dbReference type="InterPro" id="IPR002173">
    <property type="entry name" value="Carboh/pur_kinase_PfkB_CS"/>
</dbReference>
<keyword evidence="12 13" id="KW-0119">Carbohydrate metabolism</keyword>
<dbReference type="InterPro" id="IPR002139">
    <property type="entry name" value="Ribo/fructo_kinase"/>
</dbReference>
<comment type="catalytic activity">
    <reaction evidence="13">
        <text>D-ribose + ATP = D-ribose 5-phosphate + ADP + H(+)</text>
        <dbReference type="Rhea" id="RHEA:13697"/>
        <dbReference type="ChEBI" id="CHEBI:15378"/>
        <dbReference type="ChEBI" id="CHEBI:30616"/>
        <dbReference type="ChEBI" id="CHEBI:47013"/>
        <dbReference type="ChEBI" id="CHEBI:78346"/>
        <dbReference type="ChEBI" id="CHEBI:456216"/>
        <dbReference type="EC" id="2.7.1.15"/>
    </reaction>
</comment>
<accession>A0A1I0S986</accession>
<comment type="caution">
    <text evidence="13">Lacks conserved residue(s) required for the propagation of feature annotation.</text>
</comment>
<feature type="binding site" evidence="13">
    <location>
        <begin position="41"/>
        <end position="45"/>
    </location>
    <ligand>
        <name>substrate</name>
    </ligand>
</feature>
<dbReference type="CDD" id="cd01174">
    <property type="entry name" value="ribokinase"/>
    <property type="match status" value="1"/>
</dbReference>
<evidence type="ECO:0000313" key="16">
    <source>
        <dbReference type="Proteomes" id="UP000199310"/>
    </source>
</evidence>
<dbReference type="AlphaFoldDB" id="A0A1I0S986"/>
<evidence type="ECO:0000256" key="12">
    <source>
        <dbReference type="ARBA" id="ARBA00023277"/>
    </source>
</evidence>
<dbReference type="PANTHER" id="PTHR10584:SF166">
    <property type="entry name" value="RIBOKINASE"/>
    <property type="match status" value="1"/>
</dbReference>
<dbReference type="PROSITE" id="PS00583">
    <property type="entry name" value="PFKB_KINASES_1"/>
    <property type="match status" value="1"/>
</dbReference>
<dbReference type="InterPro" id="IPR029056">
    <property type="entry name" value="Ribokinase-like"/>
</dbReference>
<feature type="binding site" evidence="13">
    <location>
        <position position="250"/>
    </location>
    <ligand>
        <name>K(+)</name>
        <dbReference type="ChEBI" id="CHEBI:29103"/>
    </ligand>
</feature>
<feature type="binding site" evidence="13">
    <location>
        <position position="284"/>
    </location>
    <ligand>
        <name>K(+)</name>
        <dbReference type="ChEBI" id="CHEBI:29103"/>
    </ligand>
</feature>
<proteinExistence type="inferred from homology"/>
<feature type="binding site" evidence="13">
    <location>
        <position position="248"/>
    </location>
    <ligand>
        <name>K(+)</name>
        <dbReference type="ChEBI" id="CHEBI:29103"/>
    </ligand>
</feature>
<comment type="similarity">
    <text evidence="1">Belongs to the carbohydrate kinase pfkB family.</text>
</comment>
<feature type="domain" description="Carbohydrate kinase PfkB" evidence="14">
    <location>
        <begin position="4"/>
        <end position="295"/>
    </location>
</feature>
<dbReference type="GO" id="GO:0046872">
    <property type="term" value="F:metal ion binding"/>
    <property type="evidence" value="ECO:0007669"/>
    <property type="project" value="UniProtKB-KW"/>
</dbReference>
<feature type="binding site" evidence="13">
    <location>
        <begin position="253"/>
        <end position="254"/>
    </location>
    <ligand>
        <name>ATP</name>
        <dbReference type="ChEBI" id="CHEBI:30616"/>
    </ligand>
</feature>